<dbReference type="InterPro" id="IPR027417">
    <property type="entry name" value="P-loop_NTPase"/>
</dbReference>
<dbReference type="RefSeq" id="WP_344451274.1">
    <property type="nucleotide sequence ID" value="NZ_BAAATZ010000012.1"/>
</dbReference>
<dbReference type="CDD" id="cd00882">
    <property type="entry name" value="Ras_like_GTPase"/>
    <property type="match status" value="1"/>
</dbReference>
<reference evidence="6" key="1">
    <citation type="journal article" date="2019" name="Int. J. Syst. Evol. Microbiol.">
        <title>The Global Catalogue of Microorganisms (GCM) 10K type strain sequencing project: providing services to taxonomists for standard genome sequencing and annotation.</title>
        <authorList>
            <consortium name="The Broad Institute Genomics Platform"/>
            <consortium name="The Broad Institute Genome Sequencing Center for Infectious Disease"/>
            <person name="Wu L."/>
            <person name="Ma J."/>
        </authorList>
    </citation>
    <scope>NUCLEOTIDE SEQUENCE [LARGE SCALE GENOMIC DNA]</scope>
    <source>
        <strain evidence="6">JCM 8201</strain>
    </source>
</reference>
<proteinExistence type="inferred from homology"/>
<accession>A0ABP6GNY6</accession>
<dbReference type="InterPro" id="IPR052705">
    <property type="entry name" value="Gliding_Motility_GTPase"/>
</dbReference>
<organism evidence="5 6">
    <name type="scientific">Actinocorallia aurantiaca</name>
    <dbReference type="NCBI Taxonomy" id="46204"/>
    <lineage>
        <taxon>Bacteria</taxon>
        <taxon>Bacillati</taxon>
        <taxon>Actinomycetota</taxon>
        <taxon>Actinomycetes</taxon>
        <taxon>Streptosporangiales</taxon>
        <taxon>Thermomonosporaceae</taxon>
        <taxon>Actinocorallia</taxon>
    </lineage>
</organism>
<sequence>MDSATSADRRYLPDTVQRSVKILVLGSFGVGKTTLIGSVSEIPPLHTEEVMSDAGVGVDDLTGISRKTRTTVALDFGRITLNRRIALYLYGAPGQQRFWDLWEGLAEGALGVLVLVDTRRLEDAFDVLDQLERLERLPYVVAVNHFPDSLAHPVEELREALDLPPHVPVVDCVAPDRSTSLTALTTLTDHAMRVLAARKAPS</sequence>
<dbReference type="PANTHER" id="PTHR42708">
    <property type="entry name" value="ATP/GTP-BINDING PROTEIN-RELATED"/>
    <property type="match status" value="1"/>
</dbReference>
<keyword evidence="2" id="KW-0547">Nucleotide-binding</keyword>
<name>A0ABP6GNY6_9ACTN</name>
<evidence type="ECO:0000313" key="5">
    <source>
        <dbReference type="EMBL" id="GAA2727313.1"/>
    </source>
</evidence>
<evidence type="ECO:0000256" key="2">
    <source>
        <dbReference type="ARBA" id="ARBA00022741"/>
    </source>
</evidence>
<keyword evidence="3" id="KW-0378">Hydrolase</keyword>
<comment type="similarity">
    <text evidence="1">Belongs to the GPN-loop GTPase family.</text>
</comment>
<comment type="caution">
    <text evidence="5">The sequence shown here is derived from an EMBL/GenBank/DDBJ whole genome shotgun (WGS) entry which is preliminary data.</text>
</comment>
<dbReference type="Proteomes" id="UP001501842">
    <property type="component" value="Unassembled WGS sequence"/>
</dbReference>
<evidence type="ECO:0000256" key="4">
    <source>
        <dbReference type="ARBA" id="ARBA00023134"/>
    </source>
</evidence>
<dbReference type="SUPFAM" id="SSF52540">
    <property type="entry name" value="P-loop containing nucleoside triphosphate hydrolases"/>
    <property type="match status" value="1"/>
</dbReference>
<dbReference type="Pfam" id="PF03029">
    <property type="entry name" value="ATP_bind_1"/>
    <property type="match status" value="1"/>
</dbReference>
<dbReference type="EMBL" id="BAAATZ010000012">
    <property type="protein sequence ID" value="GAA2727313.1"/>
    <property type="molecule type" value="Genomic_DNA"/>
</dbReference>
<evidence type="ECO:0000313" key="6">
    <source>
        <dbReference type="Proteomes" id="UP001501842"/>
    </source>
</evidence>
<evidence type="ECO:0000256" key="3">
    <source>
        <dbReference type="ARBA" id="ARBA00022801"/>
    </source>
</evidence>
<protein>
    <submittedName>
        <fullName evidence="5">ATP/GTP-binding protein</fullName>
    </submittedName>
</protein>
<gene>
    <name evidence="5" type="ORF">GCM10010439_32980</name>
</gene>
<keyword evidence="6" id="KW-1185">Reference proteome</keyword>
<evidence type="ECO:0000256" key="1">
    <source>
        <dbReference type="ARBA" id="ARBA00005290"/>
    </source>
</evidence>
<dbReference type="PANTHER" id="PTHR42708:SF1">
    <property type="entry name" value="GLIDING MOTILITY PROTEIN MGLA"/>
    <property type="match status" value="1"/>
</dbReference>
<keyword evidence="4" id="KW-0342">GTP-binding</keyword>
<dbReference type="InterPro" id="IPR004130">
    <property type="entry name" value="Gpn"/>
</dbReference>
<dbReference type="Gene3D" id="3.40.50.300">
    <property type="entry name" value="P-loop containing nucleotide triphosphate hydrolases"/>
    <property type="match status" value="1"/>
</dbReference>